<name>A0A9N9FVA2_9GLOM</name>
<organism evidence="2 3">
    <name type="scientific">Dentiscutata erythropus</name>
    <dbReference type="NCBI Taxonomy" id="1348616"/>
    <lineage>
        <taxon>Eukaryota</taxon>
        <taxon>Fungi</taxon>
        <taxon>Fungi incertae sedis</taxon>
        <taxon>Mucoromycota</taxon>
        <taxon>Glomeromycotina</taxon>
        <taxon>Glomeromycetes</taxon>
        <taxon>Diversisporales</taxon>
        <taxon>Gigasporaceae</taxon>
        <taxon>Dentiscutata</taxon>
    </lineage>
</organism>
<evidence type="ECO:0000313" key="2">
    <source>
        <dbReference type="EMBL" id="CAG8562564.1"/>
    </source>
</evidence>
<keyword evidence="3" id="KW-1185">Reference proteome</keyword>
<dbReference type="Proteomes" id="UP000789405">
    <property type="component" value="Unassembled WGS sequence"/>
</dbReference>
<dbReference type="OrthoDB" id="2484725at2759"/>
<sequence length="288" mass="33294">MEASLFKNLVREVEHITKTIPPENLQVSPTSKQNDVSNLLCILIGNWVGGGGGHRFRGRCCLRPRGGGRAIIIHQHYIYVVHHTIDNTDYTIIRELETQLNNHTNELNDCRKHRNEVEIKINEIITSHLNMNISEVENKTNVEKLNTILYGVINQFDGKIKKLVNACKDLTLTGPVQERLWKCLCYVNQYKCPRTFEVFVSNFDKNMDELTKACHRNKKQELNNDARYKNKAFEPKSNISFVGKLSRCHYYMVGKSKETSVVTMVDNLLQACKNIYWMSPGYNLLFDK</sequence>
<accession>A0A9N9FVA2</accession>
<dbReference type="AlphaFoldDB" id="A0A9N9FVA2"/>
<feature type="coiled-coil region" evidence="1">
    <location>
        <begin position="93"/>
        <end position="120"/>
    </location>
</feature>
<protein>
    <submittedName>
        <fullName evidence="2">18508_t:CDS:1</fullName>
    </submittedName>
</protein>
<dbReference type="EMBL" id="CAJVPY010002495">
    <property type="protein sequence ID" value="CAG8562564.1"/>
    <property type="molecule type" value="Genomic_DNA"/>
</dbReference>
<evidence type="ECO:0000256" key="1">
    <source>
        <dbReference type="SAM" id="Coils"/>
    </source>
</evidence>
<reference evidence="2" key="1">
    <citation type="submission" date="2021-06" db="EMBL/GenBank/DDBJ databases">
        <authorList>
            <person name="Kallberg Y."/>
            <person name="Tangrot J."/>
            <person name="Rosling A."/>
        </authorList>
    </citation>
    <scope>NUCLEOTIDE SEQUENCE</scope>
    <source>
        <strain evidence="2">MA453B</strain>
    </source>
</reference>
<comment type="caution">
    <text evidence="2">The sequence shown here is derived from an EMBL/GenBank/DDBJ whole genome shotgun (WGS) entry which is preliminary data.</text>
</comment>
<proteinExistence type="predicted"/>
<evidence type="ECO:0000313" key="3">
    <source>
        <dbReference type="Proteomes" id="UP000789405"/>
    </source>
</evidence>
<keyword evidence="1" id="KW-0175">Coiled coil</keyword>
<gene>
    <name evidence="2" type="ORF">DERYTH_LOCUS5811</name>
</gene>